<accession>A0ABU8AH48</accession>
<dbReference type="SUPFAM" id="SSF90123">
    <property type="entry name" value="ABC transporter transmembrane region"/>
    <property type="match status" value="1"/>
</dbReference>
<dbReference type="InterPro" id="IPR027417">
    <property type="entry name" value="P-loop_NTPase"/>
</dbReference>
<evidence type="ECO:0000256" key="5">
    <source>
        <dbReference type="ARBA" id="ARBA00022989"/>
    </source>
</evidence>
<feature type="transmembrane region" description="Helical" evidence="8">
    <location>
        <begin position="110"/>
        <end position="130"/>
    </location>
</feature>
<reference evidence="11" key="1">
    <citation type="submission" date="2023-04" db="EMBL/GenBank/DDBJ databases">
        <title>Genomic diversity of scab-causing Streptomyces spp. in the province of Quebec, Canada.</title>
        <authorList>
            <person name="Biessy A."/>
            <person name="Cadieux M."/>
            <person name="Ciotola M."/>
            <person name="Filion M."/>
        </authorList>
    </citation>
    <scope>NUCLEOTIDE SEQUENCE</scope>
    <source>
        <strain evidence="11">B21-115</strain>
    </source>
</reference>
<dbReference type="InterPro" id="IPR039421">
    <property type="entry name" value="Type_1_exporter"/>
</dbReference>
<dbReference type="Gene3D" id="1.20.1560.10">
    <property type="entry name" value="ABC transporter type 1, transmembrane domain"/>
    <property type="match status" value="1"/>
</dbReference>
<evidence type="ECO:0000259" key="9">
    <source>
        <dbReference type="PROSITE" id="PS50893"/>
    </source>
</evidence>
<keyword evidence="12" id="KW-1185">Reference proteome</keyword>
<name>A0ABU8AH48_9ACTN</name>
<dbReference type="InterPro" id="IPR003593">
    <property type="entry name" value="AAA+_ATPase"/>
</dbReference>
<dbReference type="InterPro" id="IPR036640">
    <property type="entry name" value="ABC1_TM_sf"/>
</dbReference>
<evidence type="ECO:0000256" key="1">
    <source>
        <dbReference type="ARBA" id="ARBA00004651"/>
    </source>
</evidence>
<dbReference type="InterPro" id="IPR017871">
    <property type="entry name" value="ABC_transporter-like_CS"/>
</dbReference>
<dbReference type="Proteomes" id="UP001310290">
    <property type="component" value="Unassembled WGS sequence"/>
</dbReference>
<evidence type="ECO:0000256" key="4">
    <source>
        <dbReference type="ARBA" id="ARBA00022840"/>
    </source>
</evidence>
<feature type="transmembrane region" description="Helical" evidence="8">
    <location>
        <begin position="210"/>
        <end position="230"/>
    </location>
</feature>
<keyword evidence="3" id="KW-0547">Nucleotide-binding</keyword>
<feature type="transmembrane region" description="Helical" evidence="8">
    <location>
        <begin position="79"/>
        <end position="98"/>
    </location>
</feature>
<protein>
    <submittedName>
        <fullName evidence="11">ABC transporter ATP-binding protein</fullName>
    </submittedName>
</protein>
<gene>
    <name evidence="11" type="ORF">QBA35_06065</name>
</gene>
<evidence type="ECO:0000256" key="6">
    <source>
        <dbReference type="ARBA" id="ARBA00023136"/>
    </source>
</evidence>
<evidence type="ECO:0000256" key="3">
    <source>
        <dbReference type="ARBA" id="ARBA00022741"/>
    </source>
</evidence>
<dbReference type="PANTHER" id="PTHR43394:SF1">
    <property type="entry name" value="ATP-BINDING CASSETTE SUB-FAMILY B MEMBER 10, MITOCHONDRIAL"/>
    <property type="match status" value="1"/>
</dbReference>
<evidence type="ECO:0000313" key="11">
    <source>
        <dbReference type="EMBL" id="MEH0632939.1"/>
    </source>
</evidence>
<evidence type="ECO:0000256" key="2">
    <source>
        <dbReference type="ARBA" id="ARBA00022692"/>
    </source>
</evidence>
<dbReference type="PANTHER" id="PTHR43394">
    <property type="entry name" value="ATP-DEPENDENT PERMEASE MDL1, MITOCHONDRIAL"/>
    <property type="match status" value="1"/>
</dbReference>
<keyword evidence="2 8" id="KW-0812">Transmembrane</keyword>
<keyword evidence="5 8" id="KW-1133">Transmembrane helix</keyword>
<dbReference type="PROSITE" id="PS50893">
    <property type="entry name" value="ABC_TRANSPORTER_2"/>
    <property type="match status" value="1"/>
</dbReference>
<keyword evidence="4 11" id="KW-0067">ATP-binding</keyword>
<evidence type="ECO:0000313" key="12">
    <source>
        <dbReference type="Proteomes" id="UP001310290"/>
    </source>
</evidence>
<organism evidence="11 12">
    <name type="scientific">Streptomyces bottropensis</name>
    <dbReference type="NCBI Taxonomy" id="42235"/>
    <lineage>
        <taxon>Bacteria</taxon>
        <taxon>Bacillati</taxon>
        <taxon>Actinomycetota</taxon>
        <taxon>Actinomycetes</taxon>
        <taxon>Kitasatosporales</taxon>
        <taxon>Streptomycetaceae</taxon>
        <taxon>Streptomyces</taxon>
    </lineage>
</organism>
<dbReference type="Pfam" id="PF00005">
    <property type="entry name" value="ABC_tran"/>
    <property type="match status" value="1"/>
</dbReference>
<feature type="compositionally biased region" description="Low complexity" evidence="7">
    <location>
        <begin position="647"/>
        <end position="663"/>
    </location>
</feature>
<proteinExistence type="predicted"/>
<dbReference type="InterPro" id="IPR003439">
    <property type="entry name" value="ABC_transporter-like_ATP-bd"/>
</dbReference>
<dbReference type="PROSITE" id="PS50929">
    <property type="entry name" value="ABC_TM1F"/>
    <property type="match status" value="1"/>
</dbReference>
<dbReference type="Gene3D" id="3.40.50.300">
    <property type="entry name" value="P-loop containing nucleotide triphosphate hydrolases"/>
    <property type="match status" value="1"/>
</dbReference>
<dbReference type="GO" id="GO:0005524">
    <property type="term" value="F:ATP binding"/>
    <property type="evidence" value="ECO:0007669"/>
    <property type="project" value="UniProtKB-KW"/>
</dbReference>
<evidence type="ECO:0000259" key="10">
    <source>
        <dbReference type="PROSITE" id="PS50929"/>
    </source>
</evidence>
<keyword evidence="6 8" id="KW-0472">Membrane</keyword>
<dbReference type="RefSeq" id="WP_334657959.1">
    <property type="nucleotide sequence ID" value="NZ_JARULZ010000001.1"/>
</dbReference>
<comment type="caution">
    <text evidence="11">The sequence shown here is derived from an EMBL/GenBank/DDBJ whole genome shotgun (WGS) entry which is preliminary data.</text>
</comment>
<dbReference type="InterPro" id="IPR011527">
    <property type="entry name" value="ABC1_TM_dom"/>
</dbReference>
<feature type="transmembrane region" description="Helical" evidence="8">
    <location>
        <begin position="184"/>
        <end position="204"/>
    </location>
</feature>
<feature type="domain" description="ABC transmembrane type-1" evidence="10">
    <location>
        <begin position="79"/>
        <end position="356"/>
    </location>
</feature>
<feature type="region of interest" description="Disordered" evidence="7">
    <location>
        <begin position="647"/>
        <end position="674"/>
    </location>
</feature>
<sequence length="674" mass="71759">MGKARDGDKPETSESELLLFGGPLRYDMGWSQHANAFLELNFRAMVRRLPSLLASSFRLAWQADRWAARTVLASETGRGLAQAVSLLAMNSILARLIADGTVEQRLRGAAPALVAIAAVMLVSTLLRAASTYATGRLEPKVERVATELYLERAAAVELSAIEDDGFHKLLDTAKYGAQSARRMISYSAHVVNALISLIAAAGVLTVLHPALLPLLVTMTLPSAWSALTIARRRYTSFHAWVQHARAGYLIGSLLIEPEAAPEIRVHGVGPFLLRHFRSMSETAEAEQARLARLAARTGLYAALWTGLATVATYATLGGLLLAGAMALSVAGTAVIAIRTGSASLDTLVLEVNSLHEEALFVGDMQRLYVEAAKRAIPEGGDALPEDPREIRLENVTFTYPGKAARPALSDVTLTVPLGKIVALVGENGSGKTTLVKLLAGLYTPDQGKIMWDGVDAACADRRQLAERIAMVAQDFKRWPFTARVNLAIGRPSAPLTEERLAASVAEAGAQDVLEDLPRGLDTLLGRGFSGGHELSGGQWQRLGIARAAYRRGRILIVDEPTAALDARAELEVFEKIRALAGTGQTVVLITHRLASVRHADLVHVLDQGRLVESGTPEELLATGGVYAELYSLQAEQFAAKVPAPARVPTTAPATAPVPAPTGASSTKAAAPEPG</sequence>
<comment type="subcellular location">
    <subcellularLocation>
        <location evidence="1">Cell membrane</location>
        <topology evidence="1">Multi-pass membrane protein</topology>
    </subcellularLocation>
</comment>
<dbReference type="SUPFAM" id="SSF52540">
    <property type="entry name" value="P-loop containing nucleoside triphosphate hydrolases"/>
    <property type="match status" value="1"/>
</dbReference>
<feature type="domain" description="ABC transporter" evidence="9">
    <location>
        <begin position="390"/>
        <end position="632"/>
    </location>
</feature>
<dbReference type="EMBL" id="JARULZ010000001">
    <property type="protein sequence ID" value="MEH0632939.1"/>
    <property type="molecule type" value="Genomic_DNA"/>
</dbReference>
<evidence type="ECO:0000256" key="8">
    <source>
        <dbReference type="SAM" id="Phobius"/>
    </source>
</evidence>
<dbReference type="PROSITE" id="PS00211">
    <property type="entry name" value="ABC_TRANSPORTER_1"/>
    <property type="match status" value="1"/>
</dbReference>
<evidence type="ECO:0000256" key="7">
    <source>
        <dbReference type="SAM" id="MobiDB-lite"/>
    </source>
</evidence>
<feature type="transmembrane region" description="Helical" evidence="8">
    <location>
        <begin position="293"/>
        <end position="313"/>
    </location>
</feature>
<dbReference type="SMART" id="SM00382">
    <property type="entry name" value="AAA"/>
    <property type="match status" value="1"/>
</dbReference>